<dbReference type="EMBL" id="JACHHZ010000002">
    <property type="protein sequence ID" value="MBB6092751.1"/>
    <property type="molecule type" value="Genomic_DNA"/>
</dbReference>
<accession>A0A841HHV3</accession>
<comment type="caution">
    <text evidence="2">The sequence shown here is derived from an EMBL/GenBank/DDBJ whole genome shotgun (WGS) entry which is preliminary data.</text>
</comment>
<name>A0A841HHV3_9GAMM</name>
<keyword evidence="1" id="KW-0812">Transmembrane</keyword>
<feature type="transmembrane region" description="Helical" evidence="1">
    <location>
        <begin position="17"/>
        <end position="38"/>
    </location>
</feature>
<evidence type="ECO:0000313" key="2">
    <source>
        <dbReference type="EMBL" id="MBB6092751.1"/>
    </source>
</evidence>
<sequence length="151" mass="16491">MEAAVTATAPATKPPTWYWVVSVIALLWMLIGVMAWTADLMTDEAALSQMSEAQRQLYESRPQWVFAIYAIAIFSGLAGAIGLLMRKSWSSTAFAISLVAIIVQFGYTFGPMKAVQVLGAAAAVPFPLVIFLLGVLWLWLARHARKAGWIS</sequence>
<proteinExistence type="predicted"/>
<protein>
    <submittedName>
        <fullName evidence="2">Lipopolysaccharide export LptBFGC system permease protein LptF</fullName>
    </submittedName>
</protein>
<keyword evidence="1" id="KW-1133">Transmembrane helix</keyword>
<feature type="transmembrane region" description="Helical" evidence="1">
    <location>
        <begin position="92"/>
        <end position="109"/>
    </location>
</feature>
<evidence type="ECO:0000256" key="1">
    <source>
        <dbReference type="SAM" id="Phobius"/>
    </source>
</evidence>
<keyword evidence="3" id="KW-1185">Reference proteome</keyword>
<evidence type="ECO:0000313" key="3">
    <source>
        <dbReference type="Proteomes" id="UP000588068"/>
    </source>
</evidence>
<dbReference type="RefSeq" id="WP_184330533.1">
    <property type="nucleotide sequence ID" value="NZ_JACHHZ010000002.1"/>
</dbReference>
<keyword evidence="1" id="KW-0472">Membrane</keyword>
<reference evidence="2 3" key="1">
    <citation type="submission" date="2020-08" db="EMBL/GenBank/DDBJ databases">
        <title>Genomic Encyclopedia of Type Strains, Phase IV (KMG-IV): sequencing the most valuable type-strain genomes for metagenomic binning, comparative biology and taxonomic classification.</title>
        <authorList>
            <person name="Goeker M."/>
        </authorList>
    </citation>
    <scope>NUCLEOTIDE SEQUENCE [LARGE SCALE GENOMIC DNA]</scope>
    <source>
        <strain evidence="2 3">DSM 26723</strain>
    </source>
</reference>
<dbReference type="AlphaFoldDB" id="A0A841HHV3"/>
<feature type="transmembrane region" description="Helical" evidence="1">
    <location>
        <begin position="115"/>
        <end position="140"/>
    </location>
</feature>
<gene>
    <name evidence="2" type="ORF">HNQ60_001629</name>
</gene>
<feature type="transmembrane region" description="Helical" evidence="1">
    <location>
        <begin position="64"/>
        <end position="85"/>
    </location>
</feature>
<organism evidence="2 3">
    <name type="scientific">Povalibacter uvarum</name>
    <dbReference type="NCBI Taxonomy" id="732238"/>
    <lineage>
        <taxon>Bacteria</taxon>
        <taxon>Pseudomonadati</taxon>
        <taxon>Pseudomonadota</taxon>
        <taxon>Gammaproteobacteria</taxon>
        <taxon>Steroidobacterales</taxon>
        <taxon>Steroidobacteraceae</taxon>
        <taxon>Povalibacter</taxon>
    </lineage>
</organism>
<dbReference type="Proteomes" id="UP000588068">
    <property type="component" value="Unassembled WGS sequence"/>
</dbReference>